<dbReference type="EMBL" id="DSLG01000002">
    <property type="protein sequence ID" value="HEA86835.1"/>
    <property type="molecule type" value="Genomic_DNA"/>
</dbReference>
<feature type="binding site" evidence="11">
    <location>
        <position position="288"/>
    </location>
    <ligand>
        <name>substrate</name>
    </ligand>
</feature>
<feature type="binding site" evidence="11">
    <location>
        <position position="166"/>
    </location>
    <ligand>
        <name>substrate</name>
    </ligand>
</feature>
<dbReference type="SFLD" id="SFLDF00002">
    <property type="entry name" value="enolase"/>
    <property type="match status" value="1"/>
</dbReference>
<dbReference type="EC" id="4.2.1.11" evidence="3 9"/>
<evidence type="ECO:0000256" key="8">
    <source>
        <dbReference type="ARBA" id="ARBA00023239"/>
    </source>
</evidence>
<dbReference type="GO" id="GO:0006096">
    <property type="term" value="P:glycolytic process"/>
    <property type="evidence" value="ECO:0007669"/>
    <property type="project" value="UniProtKB-UniRule"/>
</dbReference>
<organism evidence="15">
    <name type="scientific">candidate division WOR-3 bacterium</name>
    <dbReference type="NCBI Taxonomy" id="2052148"/>
    <lineage>
        <taxon>Bacteria</taxon>
        <taxon>Bacteria division WOR-3</taxon>
    </lineage>
</organism>
<name>A0A7C1NBT8_UNCW3</name>
<evidence type="ECO:0000256" key="4">
    <source>
        <dbReference type="ARBA" id="ARBA00017068"/>
    </source>
</evidence>
<feature type="active site" description="Proton donor" evidence="9 10">
    <location>
        <position position="207"/>
    </location>
</feature>
<evidence type="ECO:0000256" key="5">
    <source>
        <dbReference type="ARBA" id="ARBA00022525"/>
    </source>
</evidence>
<feature type="binding site" evidence="11">
    <location>
        <begin position="367"/>
        <end position="370"/>
    </location>
    <ligand>
        <name>substrate</name>
    </ligand>
</feature>
<comment type="cofactor">
    <cofactor evidence="9">
        <name>Mg(2+)</name>
        <dbReference type="ChEBI" id="CHEBI:18420"/>
    </cofactor>
    <text evidence="9">Binds a second Mg(2+) ion via substrate during catalysis.</text>
</comment>
<feature type="domain" description="Enolase N-terminal" evidence="14">
    <location>
        <begin position="6"/>
        <end position="136"/>
    </location>
</feature>
<dbReference type="AlphaFoldDB" id="A0A7C1NBT8"/>
<evidence type="ECO:0000256" key="11">
    <source>
        <dbReference type="PIRSR" id="PIRSR001400-2"/>
    </source>
</evidence>
<dbReference type="PANTHER" id="PTHR11902">
    <property type="entry name" value="ENOLASE"/>
    <property type="match status" value="1"/>
</dbReference>
<comment type="cofactor">
    <cofactor evidence="12">
        <name>Mg(2+)</name>
        <dbReference type="ChEBI" id="CHEBI:18420"/>
    </cofactor>
    <text evidence="12">Mg(2+) is required for catalysis and for stabilizing the dimer.</text>
</comment>
<keyword evidence="6 9" id="KW-0460">Magnesium</keyword>
<feature type="binding site" evidence="9 12">
    <location>
        <position position="244"/>
    </location>
    <ligand>
        <name>Mg(2+)</name>
        <dbReference type="ChEBI" id="CHEBI:18420"/>
    </ligand>
</feature>
<reference evidence="15" key="1">
    <citation type="journal article" date="2020" name="mSystems">
        <title>Genome- and Community-Level Interaction Insights into Carbon Utilization and Element Cycling Functions of Hydrothermarchaeota in Hydrothermal Sediment.</title>
        <authorList>
            <person name="Zhou Z."/>
            <person name="Liu Y."/>
            <person name="Xu W."/>
            <person name="Pan J."/>
            <person name="Luo Z.H."/>
            <person name="Li M."/>
        </authorList>
    </citation>
    <scope>NUCLEOTIDE SEQUENCE [LARGE SCALE GENOMIC DNA]</scope>
    <source>
        <strain evidence="15">SpSt-265</strain>
    </source>
</reference>
<evidence type="ECO:0000259" key="13">
    <source>
        <dbReference type="SMART" id="SM01192"/>
    </source>
</evidence>
<dbReference type="SMART" id="SM01193">
    <property type="entry name" value="Enolase_N"/>
    <property type="match status" value="1"/>
</dbReference>
<sequence>MAKPLIARIQAREILDSRGNPTLEVDCYLSNGIMGRASVPSGASVGSFEALELRDRDPARYFGKGVLKAIANIHEIIAPRLIGMDATDQFRIDQTLIEIDGTKNKSKLGANAILGVSLAVCRAAAVCAGLPIYRLLGGAGTRLIPTPFLNIINGGMHAPNNLDIQEYMIVPAGLPNFREAIRAAAEIYFALKKILEEKNKPTYVGDEGGMAPDFADNEEPLSIIMQAIEHAGYHPGEQIYLAIDVAASSLYQDNAYIFMNPTRRTISAQELIELYTAWIQKYPIISIEDGLAEEDWDGWHELTAALGNRVQLIGDDIFVTNIERLKKGIQQGAANAVLVKPTQIGTVSETLDCMKLAMENGYRAIVSHRSGETDDHFIADLAVAANCGQIKTGAPCRGERTAKYNRLIRIEEEDHLPYAGLKTLMR</sequence>
<evidence type="ECO:0000259" key="14">
    <source>
        <dbReference type="SMART" id="SM01193"/>
    </source>
</evidence>
<dbReference type="Gene3D" id="3.20.20.120">
    <property type="entry name" value="Enolase-like C-terminal domain"/>
    <property type="match status" value="1"/>
</dbReference>
<dbReference type="GO" id="GO:0009986">
    <property type="term" value="C:cell surface"/>
    <property type="evidence" value="ECO:0007669"/>
    <property type="project" value="UniProtKB-SubCell"/>
</dbReference>
<dbReference type="SUPFAM" id="SSF51604">
    <property type="entry name" value="Enolase C-terminal domain-like"/>
    <property type="match status" value="1"/>
</dbReference>
<dbReference type="NCBIfam" id="TIGR01060">
    <property type="entry name" value="eno"/>
    <property type="match status" value="1"/>
</dbReference>
<dbReference type="PIRSF" id="PIRSF001400">
    <property type="entry name" value="Enolase"/>
    <property type="match status" value="1"/>
</dbReference>
<dbReference type="InterPro" id="IPR000941">
    <property type="entry name" value="Enolase"/>
</dbReference>
<dbReference type="UniPathway" id="UPA00109">
    <property type="reaction ID" value="UER00187"/>
</dbReference>
<evidence type="ECO:0000256" key="3">
    <source>
        <dbReference type="ARBA" id="ARBA00012058"/>
    </source>
</evidence>
<evidence type="ECO:0000256" key="1">
    <source>
        <dbReference type="ARBA" id="ARBA00005031"/>
    </source>
</evidence>
<evidence type="ECO:0000313" key="15">
    <source>
        <dbReference type="EMBL" id="HEA86835.1"/>
    </source>
</evidence>
<dbReference type="SFLD" id="SFLDG00178">
    <property type="entry name" value="enolase"/>
    <property type="match status" value="1"/>
</dbReference>
<comment type="subcellular location">
    <subcellularLocation>
        <location evidence="9">Cytoplasm</location>
    </subcellularLocation>
    <subcellularLocation>
        <location evidence="9">Secreted</location>
    </subcellularLocation>
    <subcellularLocation>
        <location evidence="9">Cell surface</location>
    </subcellularLocation>
    <text evidence="9">Fractions of enolase are present in both the cytoplasm and on the cell surface.</text>
</comment>
<evidence type="ECO:0000256" key="12">
    <source>
        <dbReference type="PIRSR" id="PIRSR001400-3"/>
    </source>
</evidence>
<evidence type="ECO:0000256" key="7">
    <source>
        <dbReference type="ARBA" id="ARBA00023152"/>
    </source>
</evidence>
<keyword evidence="7 9" id="KW-0324">Glycolysis</keyword>
<feature type="binding site" evidence="9">
    <location>
        <position position="370"/>
    </location>
    <ligand>
        <name>(2R)-2-phosphoglycerate</name>
        <dbReference type="ChEBI" id="CHEBI:58289"/>
    </ligand>
</feature>
<keyword evidence="9 12" id="KW-0479">Metal-binding</keyword>
<evidence type="ECO:0000256" key="2">
    <source>
        <dbReference type="ARBA" id="ARBA00009604"/>
    </source>
</evidence>
<dbReference type="Pfam" id="PF00113">
    <property type="entry name" value="Enolase_C"/>
    <property type="match status" value="1"/>
</dbReference>
<evidence type="ECO:0000256" key="9">
    <source>
        <dbReference type="HAMAP-Rule" id="MF_00318"/>
    </source>
</evidence>
<dbReference type="Pfam" id="PF03952">
    <property type="entry name" value="Enolase_N"/>
    <property type="match status" value="1"/>
</dbReference>
<dbReference type="PANTHER" id="PTHR11902:SF1">
    <property type="entry name" value="ENOLASE"/>
    <property type="match status" value="1"/>
</dbReference>
<feature type="binding site" evidence="9">
    <location>
        <position position="391"/>
    </location>
    <ligand>
        <name>(2R)-2-phosphoglycerate</name>
        <dbReference type="ChEBI" id="CHEBI:58289"/>
    </ligand>
</feature>
<accession>A0A7C1NBT8</accession>
<feature type="binding site" evidence="9 12">
    <location>
        <position position="315"/>
    </location>
    <ligand>
        <name>Mg(2+)</name>
        <dbReference type="ChEBI" id="CHEBI:18420"/>
    </ligand>
</feature>
<feature type="binding site" evidence="11">
    <location>
        <position position="315"/>
    </location>
    <ligand>
        <name>substrate</name>
    </ligand>
</feature>
<dbReference type="SUPFAM" id="SSF54826">
    <property type="entry name" value="Enolase N-terminal domain-like"/>
    <property type="match status" value="1"/>
</dbReference>
<dbReference type="HAMAP" id="MF_00318">
    <property type="entry name" value="Enolase"/>
    <property type="match status" value="1"/>
</dbReference>
<dbReference type="InterPro" id="IPR029017">
    <property type="entry name" value="Enolase-like_N"/>
</dbReference>
<dbReference type="GO" id="GO:0005576">
    <property type="term" value="C:extracellular region"/>
    <property type="evidence" value="ECO:0007669"/>
    <property type="project" value="UniProtKB-SubCell"/>
</dbReference>
<comment type="similarity">
    <text evidence="2 9">Belongs to the enolase family.</text>
</comment>
<comment type="pathway">
    <text evidence="1 9">Carbohydrate degradation; glycolysis; pyruvate from D-glyceraldehyde 3-phosphate: step 4/5.</text>
</comment>
<feature type="binding site" evidence="11">
    <location>
        <position position="391"/>
    </location>
    <ligand>
        <name>substrate</name>
    </ligand>
</feature>
<feature type="binding site" evidence="9">
    <location>
        <position position="340"/>
    </location>
    <ligand>
        <name>(2R)-2-phosphoglycerate</name>
        <dbReference type="ChEBI" id="CHEBI:58289"/>
    </ligand>
</feature>
<feature type="binding site" evidence="11">
    <location>
        <position position="157"/>
    </location>
    <ligand>
        <name>substrate</name>
    </ligand>
</feature>
<dbReference type="InterPro" id="IPR036849">
    <property type="entry name" value="Enolase-like_C_sf"/>
</dbReference>
<feature type="domain" description="Enolase C-terminal TIM barrel" evidence="13">
    <location>
        <begin position="141"/>
        <end position="426"/>
    </location>
</feature>
<feature type="active site" description="Proton acceptor" evidence="9 10">
    <location>
        <position position="340"/>
    </location>
</feature>
<evidence type="ECO:0000256" key="6">
    <source>
        <dbReference type="ARBA" id="ARBA00022842"/>
    </source>
</evidence>
<feature type="binding site" evidence="9">
    <location>
        <position position="369"/>
    </location>
    <ligand>
        <name>(2R)-2-phosphoglycerate</name>
        <dbReference type="ChEBI" id="CHEBI:58289"/>
    </ligand>
</feature>
<comment type="function">
    <text evidence="9">Catalyzes the reversible conversion of 2-phosphoglycerate (2-PG) into phosphoenolpyruvate (PEP). It is essential for the degradation of carbohydrates via glycolysis.</text>
</comment>
<dbReference type="SMART" id="SM01192">
    <property type="entry name" value="Enolase_C"/>
    <property type="match status" value="1"/>
</dbReference>
<keyword evidence="9" id="KW-0963">Cytoplasm</keyword>
<proteinExistence type="inferred from homology"/>
<comment type="caution">
    <text evidence="15">The sequence shown here is derived from an EMBL/GenBank/DDBJ whole genome shotgun (WGS) entry which is preliminary data.</text>
</comment>
<dbReference type="CDD" id="cd03313">
    <property type="entry name" value="enolase"/>
    <property type="match status" value="1"/>
</dbReference>
<dbReference type="Gene3D" id="3.30.390.10">
    <property type="entry name" value="Enolase-like, N-terminal domain"/>
    <property type="match status" value="1"/>
</dbReference>
<dbReference type="GO" id="GO:0000015">
    <property type="term" value="C:phosphopyruvate hydratase complex"/>
    <property type="evidence" value="ECO:0007669"/>
    <property type="project" value="InterPro"/>
</dbReference>
<feature type="binding site" evidence="9">
    <location>
        <position position="165"/>
    </location>
    <ligand>
        <name>(2R)-2-phosphoglycerate</name>
        <dbReference type="ChEBI" id="CHEBI:58289"/>
    </ligand>
</feature>
<comment type="catalytic activity">
    <reaction evidence="9">
        <text>(2R)-2-phosphoglycerate = phosphoenolpyruvate + H2O</text>
        <dbReference type="Rhea" id="RHEA:10164"/>
        <dbReference type="ChEBI" id="CHEBI:15377"/>
        <dbReference type="ChEBI" id="CHEBI:58289"/>
        <dbReference type="ChEBI" id="CHEBI:58702"/>
        <dbReference type="EC" id="4.2.1.11"/>
    </reaction>
</comment>
<protein>
    <recommendedName>
        <fullName evidence="4 9">Enolase</fullName>
        <ecNumber evidence="3 9">4.2.1.11</ecNumber>
    </recommendedName>
    <alternativeName>
        <fullName evidence="9">2-phospho-D-glycerate hydro-lyase</fullName>
    </alternativeName>
    <alternativeName>
        <fullName evidence="9">2-phosphoglycerate dehydratase</fullName>
    </alternativeName>
</protein>
<dbReference type="FunFam" id="3.30.390.10:FF:000001">
    <property type="entry name" value="Enolase"/>
    <property type="match status" value="1"/>
</dbReference>
<dbReference type="SFLD" id="SFLDS00001">
    <property type="entry name" value="Enolase"/>
    <property type="match status" value="1"/>
</dbReference>
<dbReference type="GO" id="GO:0004634">
    <property type="term" value="F:phosphopyruvate hydratase activity"/>
    <property type="evidence" value="ECO:0007669"/>
    <property type="project" value="UniProtKB-UniRule"/>
</dbReference>
<feature type="binding site" evidence="9 12">
    <location>
        <position position="288"/>
    </location>
    <ligand>
        <name>Mg(2+)</name>
        <dbReference type="ChEBI" id="CHEBI:18420"/>
    </ligand>
</feature>
<gene>
    <name evidence="9" type="primary">eno</name>
    <name evidence="15" type="ORF">ENP94_02365</name>
</gene>
<dbReference type="InterPro" id="IPR020811">
    <property type="entry name" value="Enolase_N"/>
</dbReference>
<keyword evidence="15" id="KW-0670">Pyruvate</keyword>
<keyword evidence="8 9" id="KW-0456">Lyase</keyword>
<dbReference type="InterPro" id="IPR020810">
    <property type="entry name" value="Enolase_C"/>
</dbReference>
<evidence type="ECO:0000256" key="10">
    <source>
        <dbReference type="PIRSR" id="PIRSR001400-1"/>
    </source>
</evidence>
<dbReference type="PRINTS" id="PR00148">
    <property type="entry name" value="ENOLASE"/>
</dbReference>
<keyword evidence="5 9" id="KW-0964">Secreted</keyword>
<dbReference type="GO" id="GO:0000287">
    <property type="term" value="F:magnesium ion binding"/>
    <property type="evidence" value="ECO:0007669"/>
    <property type="project" value="UniProtKB-UniRule"/>
</dbReference>